<reference evidence="2 3" key="1">
    <citation type="submission" date="2023-07" db="EMBL/GenBank/DDBJ databases">
        <title>Nocardioides sp. nov WY-20 isolated from soil.</title>
        <authorList>
            <person name="Liu B."/>
            <person name="Wan Y."/>
        </authorList>
    </citation>
    <scope>NUCLEOTIDE SEQUENCE [LARGE SCALE GENOMIC DNA]</scope>
    <source>
        <strain evidence="2 3">WY-20</strain>
    </source>
</reference>
<name>A0ABT9B1I3_9ACTN</name>
<dbReference type="EC" id="2.3.1.-" evidence="2"/>
<dbReference type="CDD" id="cd04301">
    <property type="entry name" value="NAT_SF"/>
    <property type="match status" value="1"/>
</dbReference>
<dbReference type="Gene3D" id="3.40.630.30">
    <property type="match status" value="1"/>
</dbReference>
<protein>
    <submittedName>
        <fullName evidence="2">GNAT family N-acetyltransferase</fullName>
        <ecNumber evidence="2">2.3.1.-</ecNumber>
    </submittedName>
</protein>
<dbReference type="PROSITE" id="PS51186">
    <property type="entry name" value="GNAT"/>
    <property type="match status" value="1"/>
</dbReference>
<dbReference type="SUPFAM" id="SSF55729">
    <property type="entry name" value="Acyl-CoA N-acyltransferases (Nat)"/>
    <property type="match status" value="2"/>
</dbReference>
<gene>
    <name evidence="2" type="ORF">Q5722_10085</name>
</gene>
<evidence type="ECO:0000259" key="1">
    <source>
        <dbReference type="PROSITE" id="PS51186"/>
    </source>
</evidence>
<keyword evidence="2" id="KW-0012">Acyltransferase</keyword>
<keyword evidence="2" id="KW-0808">Transferase</keyword>
<evidence type="ECO:0000313" key="2">
    <source>
        <dbReference type="EMBL" id="MDO7868715.1"/>
    </source>
</evidence>
<evidence type="ECO:0000313" key="3">
    <source>
        <dbReference type="Proteomes" id="UP001233314"/>
    </source>
</evidence>
<dbReference type="RefSeq" id="WP_305028073.1">
    <property type="nucleotide sequence ID" value="NZ_JAUQTA010000001.1"/>
</dbReference>
<dbReference type="Pfam" id="PF00583">
    <property type="entry name" value="Acetyltransf_1"/>
    <property type="match status" value="1"/>
</dbReference>
<dbReference type="Proteomes" id="UP001233314">
    <property type="component" value="Unassembled WGS sequence"/>
</dbReference>
<accession>A0ABT9B1I3</accession>
<proteinExistence type="predicted"/>
<dbReference type="InterPro" id="IPR016181">
    <property type="entry name" value="Acyl_CoA_acyltransferase"/>
</dbReference>
<comment type="caution">
    <text evidence="2">The sequence shown here is derived from an EMBL/GenBank/DDBJ whole genome shotgun (WGS) entry which is preliminary data.</text>
</comment>
<sequence>MNDLRIIRLDPSAASFDADVARWHEVHVASSLPERPDSSPWRIAEVRDYVGTPVPFRWCVGWLALCGDDAVGAALLEAPLVTNLEVANVFVDVLPSARRGGVGTALLDVVEGEARRRGRTIAMAEVSFGLELPEDGAGSPDVHFARTRGYDVALGDVQRRLELPVDPVLLDRLAAEAAPHHAAYRIEVVRGALPDTLAPGYAALASTLAVEAPAGDLLLEAEDPSTQGWRDREAAYARQGLTLWHALALSPAGEVVAHSTIAVSAHDPSLCHQWGTLVRADHRGHRLGLAVKVALHRALQADGAPAPQVATWNATVNDHMVAINDRLGFHKVGRSVELQKRL</sequence>
<feature type="domain" description="N-acetyltransferase" evidence="1">
    <location>
        <begin position="4"/>
        <end position="166"/>
    </location>
</feature>
<dbReference type="GO" id="GO:0016746">
    <property type="term" value="F:acyltransferase activity"/>
    <property type="evidence" value="ECO:0007669"/>
    <property type="project" value="UniProtKB-KW"/>
</dbReference>
<dbReference type="InterPro" id="IPR000182">
    <property type="entry name" value="GNAT_dom"/>
</dbReference>
<dbReference type="EMBL" id="JAUQTA010000001">
    <property type="protein sequence ID" value="MDO7868715.1"/>
    <property type="molecule type" value="Genomic_DNA"/>
</dbReference>
<organism evidence="2 3">
    <name type="scientific">Nocardioides jiangxiensis</name>
    <dbReference type="NCBI Taxonomy" id="3064524"/>
    <lineage>
        <taxon>Bacteria</taxon>
        <taxon>Bacillati</taxon>
        <taxon>Actinomycetota</taxon>
        <taxon>Actinomycetes</taxon>
        <taxon>Propionibacteriales</taxon>
        <taxon>Nocardioidaceae</taxon>
        <taxon>Nocardioides</taxon>
    </lineage>
</organism>
<keyword evidence="3" id="KW-1185">Reference proteome</keyword>